<comment type="caution">
    <text evidence="1">The sequence shown here is derived from an EMBL/GenBank/DDBJ whole genome shotgun (WGS) entry which is preliminary data.</text>
</comment>
<protein>
    <submittedName>
        <fullName evidence="1">Uncharacterized protein</fullName>
    </submittedName>
</protein>
<name>A0A5B7KN66_PORTR</name>
<sequence length="102" mass="11657">MKATRSAVKTWNMITPRRSCTRDRAPRDRNMQKFDGVTQLLLMPAQCTRLPGGAPAADRQWQEDLSPPLRHQGRQVAFNPCREGAILPPSLNKQPNMQPHWK</sequence>
<evidence type="ECO:0000313" key="1">
    <source>
        <dbReference type="EMBL" id="MPD06769.1"/>
    </source>
</evidence>
<organism evidence="1 2">
    <name type="scientific">Portunus trituberculatus</name>
    <name type="common">Swimming crab</name>
    <name type="synonym">Neptunus trituberculatus</name>
    <dbReference type="NCBI Taxonomy" id="210409"/>
    <lineage>
        <taxon>Eukaryota</taxon>
        <taxon>Metazoa</taxon>
        <taxon>Ecdysozoa</taxon>
        <taxon>Arthropoda</taxon>
        <taxon>Crustacea</taxon>
        <taxon>Multicrustacea</taxon>
        <taxon>Malacostraca</taxon>
        <taxon>Eumalacostraca</taxon>
        <taxon>Eucarida</taxon>
        <taxon>Decapoda</taxon>
        <taxon>Pleocyemata</taxon>
        <taxon>Brachyura</taxon>
        <taxon>Eubrachyura</taxon>
        <taxon>Portunoidea</taxon>
        <taxon>Portunidae</taxon>
        <taxon>Portuninae</taxon>
        <taxon>Portunus</taxon>
    </lineage>
</organism>
<keyword evidence="2" id="KW-1185">Reference proteome</keyword>
<dbReference type="EMBL" id="VSRR010152912">
    <property type="protein sequence ID" value="MPD06769.1"/>
    <property type="molecule type" value="Genomic_DNA"/>
</dbReference>
<proteinExistence type="predicted"/>
<evidence type="ECO:0000313" key="2">
    <source>
        <dbReference type="Proteomes" id="UP000324222"/>
    </source>
</evidence>
<reference evidence="1 2" key="1">
    <citation type="submission" date="2019-05" db="EMBL/GenBank/DDBJ databases">
        <title>Another draft genome of Portunus trituberculatus and its Hox gene families provides insights of decapod evolution.</title>
        <authorList>
            <person name="Jeong J.-H."/>
            <person name="Song I."/>
            <person name="Kim S."/>
            <person name="Choi T."/>
            <person name="Kim D."/>
            <person name="Ryu S."/>
            <person name="Kim W."/>
        </authorList>
    </citation>
    <scope>NUCLEOTIDE SEQUENCE [LARGE SCALE GENOMIC DNA]</scope>
    <source>
        <tissue evidence="1">Muscle</tissue>
    </source>
</reference>
<accession>A0A5B7KN66</accession>
<dbReference type="Proteomes" id="UP000324222">
    <property type="component" value="Unassembled WGS sequence"/>
</dbReference>
<gene>
    <name evidence="1" type="ORF">E2C01_102597</name>
</gene>
<dbReference type="AlphaFoldDB" id="A0A5B7KN66"/>